<proteinExistence type="predicted"/>
<evidence type="ECO:0000313" key="3">
    <source>
        <dbReference type="Proteomes" id="UP001642540"/>
    </source>
</evidence>
<keyword evidence="3" id="KW-1185">Reference proteome</keyword>
<comment type="caution">
    <text evidence="2">The sequence shown here is derived from an EMBL/GenBank/DDBJ whole genome shotgun (WGS) entry which is preliminary data.</text>
</comment>
<evidence type="ECO:0000313" key="2">
    <source>
        <dbReference type="EMBL" id="CAL8099198.1"/>
    </source>
</evidence>
<dbReference type="Proteomes" id="UP001642540">
    <property type="component" value="Unassembled WGS sequence"/>
</dbReference>
<sequence length="598" mass="69227">MLFKKGDPADPRNYRGISLINTILKLFTSIMLARLEEWAEANELLPESQAGFRKKRGCTDHIFTLEAVRQISRRRMKKRKLHLLFVDFARAFDSINHKKLWSRLNAVGVSGKFIRIFRDMYSKATMRVRTSEGPTKQFEVAEGVLQGELTSPLLFALYISDIDDIFQMLRGANGQVVRGININHKTEIHVLAYADDLVILADCPSQLQLKLNRLSQYCEEKELTVNVSKTKVLIFHHRHTQALSDTSFTYQNEPVEIVQEFTYLGITFCTCGKFHKHLSAVKTKCASATGAIISVLLKSRTMEWNTVEKLLNALLMSIPLYAAEVWALEYAEDLERLKLNFFKRLLTLPQYTPGYMIRLETGNGHMMSTLLSRALGWWTKVANLPSSRLPKICLEELIKLPADKKQPNWLGLVKNNLTSSGVSDDSNLDDLSSETRASFIGTAVATCKTKWMEEDLERLDNNSSFSSMYGRMKHNSNREGYLNYPISIHKKRIFAQLRLQPDRISILNLYINRHKIIFNPNHYCSICNVKDNDDLFHVFCKCIIYQPLRLAYPIFKSHYAPNRRFFHEFFRRYDCQAIHETCTFIRYAMYLRSFCLNE</sequence>
<organism evidence="2 3">
    <name type="scientific">Orchesella dallaii</name>
    <dbReference type="NCBI Taxonomy" id="48710"/>
    <lineage>
        <taxon>Eukaryota</taxon>
        <taxon>Metazoa</taxon>
        <taxon>Ecdysozoa</taxon>
        <taxon>Arthropoda</taxon>
        <taxon>Hexapoda</taxon>
        <taxon>Collembola</taxon>
        <taxon>Entomobryomorpha</taxon>
        <taxon>Entomobryoidea</taxon>
        <taxon>Orchesellidae</taxon>
        <taxon>Orchesellinae</taxon>
        <taxon>Orchesella</taxon>
    </lineage>
</organism>
<dbReference type="InterPro" id="IPR000477">
    <property type="entry name" value="RT_dom"/>
</dbReference>
<evidence type="ECO:0000259" key="1">
    <source>
        <dbReference type="PROSITE" id="PS50878"/>
    </source>
</evidence>
<dbReference type="Pfam" id="PF00078">
    <property type="entry name" value="RVT_1"/>
    <property type="match status" value="1"/>
</dbReference>
<name>A0ABP1QGS0_9HEXA</name>
<dbReference type="PANTHER" id="PTHR47027:SF20">
    <property type="entry name" value="REVERSE TRANSCRIPTASE-LIKE PROTEIN WITH RNA-DIRECTED DNA POLYMERASE DOMAIN"/>
    <property type="match status" value="1"/>
</dbReference>
<dbReference type="PANTHER" id="PTHR47027">
    <property type="entry name" value="REVERSE TRANSCRIPTASE DOMAIN-CONTAINING PROTEIN"/>
    <property type="match status" value="1"/>
</dbReference>
<accession>A0ABP1QGS0</accession>
<dbReference type="InterPro" id="IPR043502">
    <property type="entry name" value="DNA/RNA_pol_sf"/>
</dbReference>
<reference evidence="2 3" key="1">
    <citation type="submission" date="2024-08" db="EMBL/GenBank/DDBJ databases">
        <authorList>
            <person name="Cucini C."/>
            <person name="Frati F."/>
        </authorList>
    </citation>
    <scope>NUCLEOTIDE SEQUENCE [LARGE SCALE GENOMIC DNA]</scope>
</reference>
<protein>
    <recommendedName>
        <fullName evidence="1">Reverse transcriptase domain-containing protein</fullName>
    </recommendedName>
</protein>
<dbReference type="EMBL" id="CAXLJM020000031">
    <property type="protein sequence ID" value="CAL8099198.1"/>
    <property type="molecule type" value="Genomic_DNA"/>
</dbReference>
<feature type="domain" description="Reverse transcriptase" evidence="1">
    <location>
        <begin position="1"/>
        <end position="268"/>
    </location>
</feature>
<dbReference type="CDD" id="cd01650">
    <property type="entry name" value="RT_nLTR_like"/>
    <property type="match status" value="1"/>
</dbReference>
<gene>
    <name evidence="2" type="ORF">ODALV1_LOCUS10174</name>
</gene>
<dbReference type="PROSITE" id="PS50878">
    <property type="entry name" value="RT_POL"/>
    <property type="match status" value="1"/>
</dbReference>
<dbReference type="SUPFAM" id="SSF56672">
    <property type="entry name" value="DNA/RNA polymerases"/>
    <property type="match status" value="1"/>
</dbReference>